<evidence type="ECO:0000313" key="2">
    <source>
        <dbReference type="Proteomes" id="UP000290288"/>
    </source>
</evidence>
<reference evidence="1 2" key="1">
    <citation type="submission" date="2019-01" db="EMBL/GenBank/DDBJ databases">
        <title>Draft genome sequence of Psathyrella aberdarensis IHI B618.</title>
        <authorList>
            <person name="Buettner E."/>
            <person name="Kellner H."/>
        </authorList>
    </citation>
    <scope>NUCLEOTIDE SEQUENCE [LARGE SCALE GENOMIC DNA]</scope>
    <source>
        <strain evidence="1 2">IHI B618</strain>
    </source>
</reference>
<evidence type="ECO:0000313" key="1">
    <source>
        <dbReference type="EMBL" id="RXW18635.1"/>
    </source>
</evidence>
<dbReference type="AlphaFoldDB" id="A0A4Q2DJ05"/>
<accession>A0A4Q2DJ05</accession>
<organism evidence="1 2">
    <name type="scientific">Candolleomyces aberdarensis</name>
    <dbReference type="NCBI Taxonomy" id="2316362"/>
    <lineage>
        <taxon>Eukaryota</taxon>
        <taxon>Fungi</taxon>
        <taxon>Dikarya</taxon>
        <taxon>Basidiomycota</taxon>
        <taxon>Agaricomycotina</taxon>
        <taxon>Agaricomycetes</taxon>
        <taxon>Agaricomycetidae</taxon>
        <taxon>Agaricales</taxon>
        <taxon>Agaricineae</taxon>
        <taxon>Psathyrellaceae</taxon>
        <taxon>Candolleomyces</taxon>
    </lineage>
</organism>
<dbReference type="Proteomes" id="UP000290288">
    <property type="component" value="Unassembled WGS sequence"/>
</dbReference>
<dbReference type="Gene3D" id="2.80.10.50">
    <property type="match status" value="1"/>
</dbReference>
<protein>
    <recommendedName>
        <fullName evidence="3">Ricin B lectin domain-containing protein</fullName>
    </recommendedName>
</protein>
<comment type="caution">
    <text evidence="1">The sequence shown here is derived from an EMBL/GenBank/DDBJ whole genome shotgun (WGS) entry which is preliminary data.</text>
</comment>
<dbReference type="EMBL" id="SDEE01000252">
    <property type="protein sequence ID" value="RXW18635.1"/>
    <property type="molecule type" value="Genomic_DNA"/>
</dbReference>
<gene>
    <name evidence="1" type="ORF">EST38_g7218</name>
</gene>
<name>A0A4Q2DJ05_9AGAR</name>
<sequence>MIVGRQILTNLHYPNRVADLEGSAPNGPIIGFRRHGHANQIFNFHPIEGAQAQISIGINGRDLYATSANPSPGELIRAAEGSASLYDVHQRPNSVVK</sequence>
<keyword evidence="2" id="KW-1185">Reference proteome</keyword>
<proteinExistence type="predicted"/>
<evidence type="ECO:0008006" key="3">
    <source>
        <dbReference type="Google" id="ProtNLM"/>
    </source>
</evidence>
<dbReference type="OrthoDB" id="2820732at2759"/>